<dbReference type="GO" id="GO:0006887">
    <property type="term" value="P:exocytosis"/>
    <property type="evidence" value="ECO:0007669"/>
    <property type="project" value="UniProtKB-KW"/>
</dbReference>
<dbReference type="Pfam" id="PF20667">
    <property type="entry name" value="Sec10_N"/>
    <property type="match status" value="1"/>
</dbReference>
<dbReference type="InterPro" id="IPR009976">
    <property type="entry name" value="Sec10-like"/>
</dbReference>
<dbReference type="GO" id="GO:0000145">
    <property type="term" value="C:exocyst"/>
    <property type="evidence" value="ECO:0007669"/>
    <property type="project" value="TreeGrafter"/>
</dbReference>
<evidence type="ECO:0008006" key="9">
    <source>
        <dbReference type="Google" id="ProtNLM"/>
    </source>
</evidence>
<dbReference type="Proteomes" id="UP001213000">
    <property type="component" value="Unassembled WGS sequence"/>
</dbReference>
<organism evidence="7 8">
    <name type="scientific">Leucocoprinus birnbaumii</name>
    <dbReference type="NCBI Taxonomy" id="56174"/>
    <lineage>
        <taxon>Eukaryota</taxon>
        <taxon>Fungi</taxon>
        <taxon>Dikarya</taxon>
        <taxon>Basidiomycota</taxon>
        <taxon>Agaricomycotina</taxon>
        <taxon>Agaricomycetes</taxon>
        <taxon>Agaricomycetidae</taxon>
        <taxon>Agaricales</taxon>
        <taxon>Agaricineae</taxon>
        <taxon>Agaricaceae</taxon>
        <taxon>Leucocoprinus</taxon>
    </lineage>
</organism>
<dbReference type="InterPro" id="IPR048627">
    <property type="entry name" value="Sec10_HB"/>
</dbReference>
<dbReference type="InterPro" id="IPR048625">
    <property type="entry name" value="Sec10_N"/>
</dbReference>
<dbReference type="PANTHER" id="PTHR12100:SF0">
    <property type="entry name" value="EXOCYST COMPLEX COMPONENT 5"/>
    <property type="match status" value="1"/>
</dbReference>
<feature type="domain" description="Exocyst complex component Sec10-like alpha-helical bundle" evidence="5">
    <location>
        <begin position="173"/>
        <end position="799"/>
    </location>
</feature>
<evidence type="ECO:0000256" key="1">
    <source>
        <dbReference type="ARBA" id="ARBA00006572"/>
    </source>
</evidence>
<sequence>MAASSSSAKDIDEHLQLSAFKGKFDNTEFISSVSEKLIVQSKADNGPFDPKPFLQTFEVAVDKLIALRKEVQSQTERMEKSVRVGEREYSKKMKDLNRSFDAVGNTFSGMEGRMNDVISTAVRIGDQLETVHVERQRAQAAYDLIDYYNQFTKGETNRLDALRKEGRAGRRQVAIILRRLNTVAKEVDLPTAEKTREHIEKYCEKFEKELLNLFDRCYRKGDPKMMHHCAQTLLEFNGGASCVQVYVNQHDFFINSGQKAKPSEDVVLWRSIADPDVGPPKSELGLAELFEEIRVTVDQEAQIVKAVFPNPPMVMQVFLQRVFAQSIQQYMEQLLHRGSDISELAYLRVLQMVHLQTSSLLEDLKGHELPHVSPRTPYEATEFRRSLTGTAPITGHATTTSISTMLEAAMEELFVPYTEAQRYLEREIKSLGALYTSLLAPFSRYHKSSKAKSSMFDRVVNQINASSVGTTTSAQAAAALMRFGGMTADRKSDQATEDAVREEDGLLSVDTAEKILKWHAEAMGRCVELSPPGDVPKHTFALLRVLAEAIATSYIDEATETAQARLDAADTKTEPSFQVLTIVQTVDLICHLWQQYINTAVLPLASSSVTVRREMVVFNNQTVTRMENGANGLLQRVADSVISWLSLQLAKQKKNDFKPRNDDLSFARVNTEPCVACCDTLEKVRDAARQNLSGKNLEVFLTEIGVAFHSLLLEHLRKFPVSATGGLMLAKDIKSYQDIISSFGILALDDRFEFIKQLGNVFLVRPEILKSYITENYLGRIDVSLLKPYLALRSDWGQFEKGFNDASDEIPDNFGGSAIKDRFGRLSVMMKDLEGLKVSDGLGSITMPTMPTISTSFAGAFSIPGRTFGI</sequence>
<keyword evidence="4" id="KW-0175">Coiled coil</keyword>
<keyword evidence="2" id="KW-0813">Transport</keyword>
<keyword evidence="8" id="KW-1185">Reference proteome</keyword>
<feature type="domain" description="Exocyst complex component Sec10 N-terminal" evidence="6">
    <location>
        <begin position="50"/>
        <end position="163"/>
    </location>
</feature>
<protein>
    <recommendedName>
        <fullName evidence="9">Exocyst complex component Sec10</fullName>
    </recommendedName>
</protein>
<name>A0AAD5W1K5_9AGAR</name>
<dbReference type="GO" id="GO:0006893">
    <property type="term" value="P:Golgi to plasma membrane transport"/>
    <property type="evidence" value="ECO:0007669"/>
    <property type="project" value="TreeGrafter"/>
</dbReference>
<proteinExistence type="inferred from homology"/>
<keyword evidence="3" id="KW-0268">Exocytosis</keyword>
<dbReference type="EMBL" id="JANIEX010000026">
    <property type="protein sequence ID" value="KAJ3575807.1"/>
    <property type="molecule type" value="Genomic_DNA"/>
</dbReference>
<evidence type="ECO:0000259" key="6">
    <source>
        <dbReference type="Pfam" id="PF20667"/>
    </source>
</evidence>
<dbReference type="PANTHER" id="PTHR12100">
    <property type="entry name" value="SEC10"/>
    <property type="match status" value="1"/>
</dbReference>
<reference evidence="7" key="1">
    <citation type="submission" date="2022-07" db="EMBL/GenBank/DDBJ databases">
        <title>Genome Sequence of Leucocoprinus birnbaumii.</title>
        <authorList>
            <person name="Buettner E."/>
        </authorList>
    </citation>
    <scope>NUCLEOTIDE SEQUENCE</scope>
    <source>
        <strain evidence="7">VT141</strain>
    </source>
</reference>
<comment type="caution">
    <text evidence="7">The sequence shown here is derived from an EMBL/GenBank/DDBJ whole genome shotgun (WGS) entry which is preliminary data.</text>
</comment>
<evidence type="ECO:0000313" key="7">
    <source>
        <dbReference type="EMBL" id="KAJ3575807.1"/>
    </source>
</evidence>
<dbReference type="AlphaFoldDB" id="A0AAD5W1K5"/>
<evidence type="ECO:0000313" key="8">
    <source>
        <dbReference type="Proteomes" id="UP001213000"/>
    </source>
</evidence>
<evidence type="ECO:0000256" key="4">
    <source>
        <dbReference type="ARBA" id="ARBA00023054"/>
    </source>
</evidence>
<gene>
    <name evidence="7" type="ORF">NP233_g843</name>
</gene>
<evidence type="ECO:0000259" key="5">
    <source>
        <dbReference type="Pfam" id="PF07393"/>
    </source>
</evidence>
<dbReference type="Pfam" id="PF07393">
    <property type="entry name" value="Sec10_HB"/>
    <property type="match status" value="1"/>
</dbReference>
<comment type="similarity">
    <text evidence="1">Belongs to the SEC10 family.</text>
</comment>
<evidence type="ECO:0000256" key="3">
    <source>
        <dbReference type="ARBA" id="ARBA00022483"/>
    </source>
</evidence>
<accession>A0AAD5W1K5</accession>
<evidence type="ECO:0000256" key="2">
    <source>
        <dbReference type="ARBA" id="ARBA00022448"/>
    </source>
</evidence>